<evidence type="ECO:0008006" key="4">
    <source>
        <dbReference type="Google" id="ProtNLM"/>
    </source>
</evidence>
<dbReference type="RefSeq" id="WP_207541574.1">
    <property type="nucleotide sequence ID" value="NZ_JAFNAA010000002.1"/>
</dbReference>
<feature type="transmembrane region" description="Helical" evidence="1">
    <location>
        <begin position="7"/>
        <end position="27"/>
    </location>
</feature>
<comment type="caution">
    <text evidence="2">The sequence shown here is derived from an EMBL/GenBank/DDBJ whole genome shotgun (WGS) entry which is preliminary data.</text>
</comment>
<keyword evidence="1" id="KW-1133">Transmembrane helix</keyword>
<keyword evidence="1" id="KW-0812">Transmembrane</keyword>
<organism evidence="2 3">
    <name type="scientific">Plesiomonas shigelloides</name>
    <name type="common">Aeromonas shigelloides</name>
    <dbReference type="NCBI Taxonomy" id="703"/>
    <lineage>
        <taxon>Bacteria</taxon>
        <taxon>Pseudomonadati</taxon>
        <taxon>Pseudomonadota</taxon>
        <taxon>Gammaproteobacteria</taxon>
        <taxon>Enterobacterales</taxon>
        <taxon>Enterobacteriaceae</taxon>
        <taxon>Plesiomonas</taxon>
    </lineage>
</organism>
<dbReference type="Proteomes" id="UP000664658">
    <property type="component" value="Unassembled WGS sequence"/>
</dbReference>
<feature type="transmembrane region" description="Helical" evidence="1">
    <location>
        <begin position="96"/>
        <end position="120"/>
    </location>
</feature>
<keyword evidence="1" id="KW-0472">Membrane</keyword>
<dbReference type="Pfam" id="PF11045">
    <property type="entry name" value="YbjM"/>
    <property type="match status" value="1"/>
</dbReference>
<evidence type="ECO:0000313" key="3">
    <source>
        <dbReference type="Proteomes" id="UP000664658"/>
    </source>
</evidence>
<feature type="transmembrane region" description="Helical" evidence="1">
    <location>
        <begin position="64"/>
        <end position="84"/>
    </location>
</feature>
<feature type="transmembrane region" description="Helical" evidence="1">
    <location>
        <begin position="39"/>
        <end position="57"/>
    </location>
</feature>
<proteinExistence type="predicted"/>
<name>A0A8I2B3M8_PLESH</name>
<reference evidence="2" key="1">
    <citation type="submission" date="2021-03" db="EMBL/GenBank/DDBJ databases">
        <title>Plesiomonas shigelloides zfcc0051, isolated from zebrafish feces.</title>
        <authorList>
            <person name="Vanderhoek Z."/>
            <person name="Gaulke C."/>
        </authorList>
    </citation>
    <scope>NUCLEOTIDE SEQUENCE</scope>
    <source>
        <strain evidence="2">Zfcc0051</strain>
    </source>
</reference>
<dbReference type="GO" id="GO:0016020">
    <property type="term" value="C:membrane"/>
    <property type="evidence" value="ECO:0007669"/>
    <property type="project" value="InterPro"/>
</dbReference>
<dbReference type="EMBL" id="JAFNAA010000002">
    <property type="protein sequence ID" value="MBO1107110.1"/>
    <property type="molecule type" value="Genomic_DNA"/>
</dbReference>
<dbReference type="InterPro" id="IPR020368">
    <property type="entry name" value="Uncharacterised_YbjM"/>
</dbReference>
<accession>A0A8I2B3M8</accession>
<evidence type="ECO:0000313" key="2">
    <source>
        <dbReference type="EMBL" id="MBO1107110.1"/>
    </source>
</evidence>
<gene>
    <name evidence="2" type="ORF">J2R62_02540</name>
</gene>
<protein>
    <recommendedName>
        <fullName evidence="4">Inner membrane protein ybjM</fullName>
    </recommendedName>
</protein>
<dbReference type="AlphaFoldDB" id="A0A8I2B3M8"/>
<sequence length="149" mass="16858">MLKWNWNVVMLGGFLFCVIFFFQGMHYPYSESAYSADPHSHPGLLLFMLPGIVSAHFARRHGLLHGLMGALVVAPLCMLIRLAAFSRYESFLDTVVYFIGAAFWCGLGTLLYVFGSRILLHYKSHARRALSQAPQKKYSQSNISHTKVK</sequence>
<evidence type="ECO:0000256" key="1">
    <source>
        <dbReference type="SAM" id="Phobius"/>
    </source>
</evidence>